<dbReference type="Proteomes" id="UP000249913">
    <property type="component" value="Unassembled WGS sequence"/>
</dbReference>
<dbReference type="Gene3D" id="3.40.630.30">
    <property type="match status" value="1"/>
</dbReference>
<dbReference type="AlphaFoldDB" id="A0A2X2JXI8"/>
<dbReference type="EMBL" id="UAUX01000008">
    <property type="protein sequence ID" value="SPZ98572.1"/>
    <property type="molecule type" value="Genomic_DNA"/>
</dbReference>
<organism evidence="1 2">
    <name type="scientific">Staphylococcus aureus</name>
    <dbReference type="NCBI Taxonomy" id="1280"/>
    <lineage>
        <taxon>Bacteria</taxon>
        <taxon>Bacillati</taxon>
        <taxon>Bacillota</taxon>
        <taxon>Bacilli</taxon>
        <taxon>Bacillales</taxon>
        <taxon>Staphylococcaceae</taxon>
        <taxon>Staphylococcus</taxon>
    </lineage>
</organism>
<proteinExistence type="predicted"/>
<reference evidence="1 2" key="1">
    <citation type="submission" date="2018-06" db="EMBL/GenBank/DDBJ databases">
        <authorList>
            <consortium name="Pathogen Informatics"/>
            <person name="Doyle S."/>
        </authorList>
    </citation>
    <scope>NUCLEOTIDE SEQUENCE [LARGE SCALE GENOMIC DNA]</scope>
    <source>
        <strain evidence="1 2">NCTC7878</strain>
    </source>
</reference>
<protein>
    <submittedName>
        <fullName evidence="1">Acetyltransferase family protein</fullName>
        <ecNumber evidence="1">2.3.1.-</ecNumber>
    </submittedName>
</protein>
<evidence type="ECO:0000313" key="1">
    <source>
        <dbReference type="EMBL" id="SPZ98572.1"/>
    </source>
</evidence>
<keyword evidence="1" id="KW-0808">Transferase</keyword>
<dbReference type="GO" id="GO:0016746">
    <property type="term" value="F:acyltransferase activity"/>
    <property type="evidence" value="ECO:0007669"/>
    <property type="project" value="UniProtKB-KW"/>
</dbReference>
<evidence type="ECO:0000313" key="2">
    <source>
        <dbReference type="Proteomes" id="UP000249913"/>
    </source>
</evidence>
<dbReference type="EC" id="2.3.1.-" evidence="1"/>
<name>A0A2X2JXI8_STAAU</name>
<gene>
    <name evidence="1" type="ORF">NCTC7878_01969</name>
</gene>
<sequence>MIDFAKSFNMPIKAIGRNDSKDFFLHHGFTDVEAKNIEGHDVLLWKP</sequence>
<keyword evidence="1" id="KW-0012">Acyltransferase</keyword>
<accession>A0A2X2JXI8</accession>